<evidence type="ECO:0000259" key="7">
    <source>
        <dbReference type="Pfam" id="PF02900"/>
    </source>
</evidence>
<dbReference type="SUPFAM" id="SSF53213">
    <property type="entry name" value="LigB-like"/>
    <property type="match status" value="1"/>
</dbReference>
<evidence type="ECO:0000313" key="8">
    <source>
        <dbReference type="EMBL" id="KAB2597231.1"/>
    </source>
</evidence>
<dbReference type="Gene3D" id="3.40.830.10">
    <property type="entry name" value="LigB-like"/>
    <property type="match status" value="2"/>
</dbReference>
<reference evidence="8 9" key="3">
    <citation type="submission" date="2019-11" db="EMBL/GenBank/DDBJ databases">
        <title>A de novo genome assembly of a pear dwarfing rootstock.</title>
        <authorList>
            <person name="Wang F."/>
            <person name="Wang J."/>
            <person name="Li S."/>
            <person name="Zhang Y."/>
            <person name="Fang M."/>
            <person name="Ma L."/>
            <person name="Zhao Y."/>
            <person name="Jiang S."/>
        </authorList>
    </citation>
    <scope>NUCLEOTIDE SEQUENCE [LARGE SCALE GENOMIC DNA]</scope>
    <source>
        <strain evidence="8">S2</strain>
        <tissue evidence="8">Leaf</tissue>
    </source>
</reference>
<evidence type="ECO:0000256" key="6">
    <source>
        <dbReference type="ARBA" id="ARBA00023002"/>
    </source>
</evidence>
<dbReference type="InterPro" id="IPR014436">
    <property type="entry name" value="Extradiol_dOase_DODA"/>
</dbReference>
<dbReference type="PANTHER" id="PTHR30096:SF0">
    <property type="entry name" value="4,5-DOPA DIOXYGENASE EXTRADIOL-LIKE PROTEIN"/>
    <property type="match status" value="1"/>
</dbReference>
<keyword evidence="6" id="KW-0560">Oxidoreductase</keyword>
<dbReference type="AlphaFoldDB" id="A0A5N5F551"/>
<keyword evidence="5 8" id="KW-0223">Dioxygenase</keyword>
<evidence type="ECO:0000256" key="3">
    <source>
        <dbReference type="ARBA" id="ARBA00022723"/>
    </source>
</evidence>
<dbReference type="GO" id="GO:0016702">
    <property type="term" value="F:oxidoreductase activity, acting on single donors with incorporation of molecular oxygen, incorporation of two atoms of oxygen"/>
    <property type="evidence" value="ECO:0007669"/>
    <property type="project" value="UniProtKB-ARBA"/>
</dbReference>
<dbReference type="InterPro" id="IPR004183">
    <property type="entry name" value="Xdiol_dOase_suB"/>
</dbReference>
<protein>
    <submittedName>
        <fullName evidence="8">Extradiol ring-cleavage dioxygenase-like</fullName>
    </submittedName>
</protein>
<dbReference type="EMBL" id="SMOL01000768">
    <property type="protein sequence ID" value="KAB2597231.1"/>
    <property type="molecule type" value="Genomic_DNA"/>
</dbReference>
<evidence type="ECO:0000256" key="1">
    <source>
        <dbReference type="ARBA" id="ARBA00001947"/>
    </source>
</evidence>
<feature type="domain" description="Extradiol ring-cleavage dioxygenase class III enzyme subunit B" evidence="7">
    <location>
        <begin position="93"/>
        <end position="186"/>
    </location>
</feature>
<reference evidence="8 9" key="1">
    <citation type="submission" date="2019-09" db="EMBL/GenBank/DDBJ databases">
        <authorList>
            <person name="Ou C."/>
        </authorList>
    </citation>
    <scope>NUCLEOTIDE SEQUENCE [LARGE SCALE GENOMIC DNA]</scope>
    <source>
        <strain evidence="8">S2</strain>
        <tissue evidence="8">Leaf</tissue>
    </source>
</reference>
<comment type="caution">
    <text evidence="8">The sequence shown here is derived from an EMBL/GenBank/DDBJ whole genome shotgun (WGS) entry which is preliminary data.</text>
</comment>
<dbReference type="GO" id="GO:0008270">
    <property type="term" value="F:zinc ion binding"/>
    <property type="evidence" value="ECO:0007669"/>
    <property type="project" value="InterPro"/>
</dbReference>
<organism evidence="8 9">
    <name type="scientific">Pyrus ussuriensis x Pyrus communis</name>
    <dbReference type="NCBI Taxonomy" id="2448454"/>
    <lineage>
        <taxon>Eukaryota</taxon>
        <taxon>Viridiplantae</taxon>
        <taxon>Streptophyta</taxon>
        <taxon>Embryophyta</taxon>
        <taxon>Tracheophyta</taxon>
        <taxon>Spermatophyta</taxon>
        <taxon>Magnoliopsida</taxon>
        <taxon>eudicotyledons</taxon>
        <taxon>Gunneridae</taxon>
        <taxon>Pentapetalae</taxon>
        <taxon>rosids</taxon>
        <taxon>fabids</taxon>
        <taxon>Rosales</taxon>
        <taxon>Rosaceae</taxon>
        <taxon>Amygdaloideae</taxon>
        <taxon>Maleae</taxon>
        <taxon>Pyrus</taxon>
    </lineage>
</organism>
<comment type="similarity">
    <text evidence="2">Belongs to the DODA-type extradiol aromatic ring-opening dioxygenase family.</text>
</comment>
<evidence type="ECO:0000256" key="5">
    <source>
        <dbReference type="ARBA" id="ARBA00022964"/>
    </source>
</evidence>
<comment type="cofactor">
    <cofactor evidence="1">
        <name>Zn(2+)</name>
        <dbReference type="ChEBI" id="CHEBI:29105"/>
    </cofactor>
</comment>
<gene>
    <name evidence="8" type="ORF">D8674_000151</name>
</gene>
<keyword evidence="9" id="KW-1185">Reference proteome</keyword>
<sequence>MAVNDTFYLSHGSPMLSIDESLPAKKFLQPWTETVYPHKHTSILIIFGHWETGVPIIKYLAPSSPYLANRVKQLFMSSGFGPADVDSKALAPLKEEGVLIMGSGSATHNLRALKRETKSNACAVPWALEFGTWIKEALLEGRYEDVNEYVENAPHAKMAHPWPDHFYPLHVTVEAAGPDAKVEQIHDS</sequence>
<evidence type="ECO:0000256" key="2">
    <source>
        <dbReference type="ARBA" id="ARBA00007581"/>
    </source>
</evidence>
<dbReference type="OrthoDB" id="7396853at2759"/>
<dbReference type="PANTHER" id="PTHR30096">
    <property type="entry name" value="4,5-DOPA DIOXYGENASE EXTRADIOL-LIKE PROTEIN"/>
    <property type="match status" value="1"/>
</dbReference>
<reference evidence="9" key="2">
    <citation type="submission" date="2019-10" db="EMBL/GenBank/DDBJ databases">
        <title>A de novo genome assembly of a pear dwarfing rootstock.</title>
        <authorList>
            <person name="Wang F."/>
            <person name="Wang J."/>
            <person name="Li S."/>
            <person name="Zhang Y."/>
            <person name="Fang M."/>
            <person name="Ma L."/>
            <person name="Zhao Y."/>
            <person name="Jiang S."/>
        </authorList>
    </citation>
    <scope>NUCLEOTIDE SEQUENCE [LARGE SCALE GENOMIC DNA]</scope>
</reference>
<keyword evidence="3" id="KW-0479">Metal-binding</keyword>
<accession>A0A5N5F551</accession>
<name>A0A5N5F551_9ROSA</name>
<dbReference type="GO" id="GO:0008198">
    <property type="term" value="F:ferrous iron binding"/>
    <property type="evidence" value="ECO:0007669"/>
    <property type="project" value="InterPro"/>
</dbReference>
<keyword evidence="4" id="KW-0862">Zinc</keyword>
<dbReference type="Pfam" id="PF02900">
    <property type="entry name" value="LigB"/>
    <property type="match status" value="1"/>
</dbReference>
<proteinExistence type="inferred from homology"/>
<evidence type="ECO:0000313" key="9">
    <source>
        <dbReference type="Proteomes" id="UP000327157"/>
    </source>
</evidence>
<dbReference type="Proteomes" id="UP000327157">
    <property type="component" value="Chromosome 1"/>
</dbReference>
<evidence type="ECO:0000256" key="4">
    <source>
        <dbReference type="ARBA" id="ARBA00022833"/>
    </source>
</evidence>
<dbReference type="CDD" id="cd07363">
    <property type="entry name" value="45_DOPA_Dioxygenase"/>
    <property type="match status" value="1"/>
</dbReference>